<comment type="caution">
    <text evidence="4">The sequence shown here is derived from an EMBL/GenBank/DDBJ whole genome shotgun (WGS) entry which is preliminary data.</text>
</comment>
<dbReference type="EMBL" id="JNVU01000014">
    <property type="protein sequence ID" value="KEI45134.1"/>
    <property type="molecule type" value="Genomic_DNA"/>
</dbReference>
<feature type="region of interest" description="Disordered" evidence="1">
    <location>
        <begin position="270"/>
        <end position="360"/>
    </location>
</feature>
<feature type="compositionally biased region" description="Basic and acidic residues" evidence="1">
    <location>
        <begin position="1"/>
        <end position="37"/>
    </location>
</feature>
<evidence type="ECO:0000259" key="3">
    <source>
        <dbReference type="Pfam" id="PF16751"/>
    </source>
</evidence>
<feature type="compositionally biased region" description="Low complexity" evidence="1">
    <location>
        <begin position="325"/>
        <end position="348"/>
    </location>
</feature>
<keyword evidence="5" id="KW-1185">Reference proteome</keyword>
<reference evidence="4 5" key="1">
    <citation type="submission" date="2014-06" db="EMBL/GenBank/DDBJ databases">
        <title>Saccharopolyspora rectivirgula DSM-43113 Genome sequencing.</title>
        <authorList>
            <person name="Barrera C."/>
            <person name="Millon L."/>
            <person name="Rognon B."/>
            <person name="Zaugg C."/>
            <person name="Monod M."/>
        </authorList>
    </citation>
    <scope>NUCLEOTIDE SEQUENCE [LARGE SCALE GENOMIC DNA]</scope>
    <source>
        <strain evidence="4 5">DSM 43113</strain>
    </source>
</reference>
<dbReference type="OrthoDB" id="5191711at2"/>
<name>A0A073BBN0_9PSEU</name>
<dbReference type="InterPro" id="IPR031928">
    <property type="entry name" value="RsdA_SigD-bd"/>
</dbReference>
<dbReference type="Pfam" id="PF16751">
    <property type="entry name" value="RsdA_SigD_bd"/>
    <property type="match status" value="1"/>
</dbReference>
<gene>
    <name evidence="4" type="ORF">GU90_04915</name>
</gene>
<dbReference type="Proteomes" id="UP000031419">
    <property type="component" value="Unassembled WGS sequence"/>
</dbReference>
<evidence type="ECO:0000256" key="1">
    <source>
        <dbReference type="SAM" id="MobiDB-lite"/>
    </source>
</evidence>
<keyword evidence="2" id="KW-1133">Transmembrane helix</keyword>
<feature type="transmembrane region" description="Helical" evidence="2">
    <location>
        <begin position="165"/>
        <end position="187"/>
    </location>
</feature>
<accession>A0A073BBN0</accession>
<protein>
    <recommendedName>
        <fullName evidence="3">Anti-sigma-D factor RsdA sigma factor binding region domain-containing protein</fullName>
    </recommendedName>
</protein>
<evidence type="ECO:0000256" key="2">
    <source>
        <dbReference type="SAM" id="Phobius"/>
    </source>
</evidence>
<feature type="compositionally biased region" description="Acidic residues" evidence="1">
    <location>
        <begin position="71"/>
        <end position="86"/>
    </location>
</feature>
<dbReference type="AlphaFoldDB" id="A0A073BBN0"/>
<dbReference type="eggNOG" id="ENOG5033V1E">
    <property type="taxonomic scope" value="Bacteria"/>
</dbReference>
<proteinExistence type="predicted"/>
<sequence>MAERSGPEGEKEGRDPVESSQQEDRSSGVEHVADHGVSDSAESGATELAAEDSETAAGGAEVLPFRRRENDDEEPLAEADELDEDSEPIDLAALQADDALLDALGGTNPDVPGSAGDDGPSLEELLVAWRQDVDAVPIGDLVDVDTAAAAIAEGRRPRRRLRRRHLVPVASAAAVLMIAFTGVGVAARDALPGDMLWGVAQVLYTDHAQAVQAATSARENLRTAEDLLEQGDREAAEAALRSAKEQMRQVDAEHGLEDLRAAHASLAARLEEERETPTYTPTREQSGDWGGGGGDPDSTVAPTPTFEPPPSPSPTGITTPPPSSSQPSESTTAPSETSGSSEESTTSGWEGLFPQQTTSQ</sequence>
<feature type="domain" description="Anti-sigma-D factor RsdA sigma factor binding region" evidence="3">
    <location>
        <begin position="90"/>
        <end position="137"/>
    </location>
</feature>
<feature type="compositionally biased region" description="Pro residues" evidence="1">
    <location>
        <begin position="305"/>
        <end position="324"/>
    </location>
</feature>
<keyword evidence="2" id="KW-0472">Membrane</keyword>
<dbReference type="RefSeq" id="WP_029719647.1">
    <property type="nucleotide sequence ID" value="NZ_JNVU01000014.1"/>
</dbReference>
<evidence type="ECO:0000313" key="5">
    <source>
        <dbReference type="Proteomes" id="UP000031419"/>
    </source>
</evidence>
<keyword evidence="2" id="KW-0812">Transmembrane</keyword>
<dbReference type="STRING" id="28042.GU90_04915"/>
<feature type="region of interest" description="Disordered" evidence="1">
    <location>
        <begin position="1"/>
        <end position="86"/>
    </location>
</feature>
<evidence type="ECO:0000313" key="4">
    <source>
        <dbReference type="EMBL" id="KEI45134.1"/>
    </source>
</evidence>
<organism evidence="4 5">
    <name type="scientific">Saccharopolyspora rectivirgula</name>
    <dbReference type="NCBI Taxonomy" id="28042"/>
    <lineage>
        <taxon>Bacteria</taxon>
        <taxon>Bacillati</taxon>
        <taxon>Actinomycetota</taxon>
        <taxon>Actinomycetes</taxon>
        <taxon>Pseudonocardiales</taxon>
        <taxon>Pseudonocardiaceae</taxon>
        <taxon>Saccharopolyspora</taxon>
    </lineage>
</organism>